<reference evidence="2 3" key="1">
    <citation type="submission" date="2016-06" db="EMBL/GenBank/DDBJ databases">
        <title>Evolution of pathogenesis and genome organization in the Tremellales.</title>
        <authorList>
            <person name="Cuomo C."/>
            <person name="Litvintseva A."/>
            <person name="Heitman J."/>
            <person name="Chen Y."/>
            <person name="Sun S."/>
            <person name="Springer D."/>
            <person name="Dromer F."/>
            <person name="Young S."/>
            <person name="Zeng Q."/>
            <person name="Chapman S."/>
            <person name="Gujja S."/>
            <person name="Saif S."/>
            <person name="Birren B."/>
        </authorList>
    </citation>
    <scope>NUCLEOTIDE SEQUENCE [LARGE SCALE GENOMIC DNA]</scope>
    <source>
        <strain evidence="2 3">CBS 6039</strain>
    </source>
</reference>
<protein>
    <recommendedName>
        <fullName evidence="1">Hemerythrin-like domain-containing protein</fullName>
    </recommendedName>
</protein>
<dbReference type="Proteomes" id="UP000094065">
    <property type="component" value="Unassembled WGS sequence"/>
</dbReference>
<keyword evidence="3" id="KW-1185">Reference proteome</keyword>
<dbReference type="STRING" id="1295533.A0A1E3HRF9"/>
<dbReference type="Gene3D" id="1.20.120.520">
    <property type="entry name" value="nmb1532 protein domain like"/>
    <property type="match status" value="1"/>
</dbReference>
<dbReference type="AlphaFoldDB" id="A0A1E3HRF9"/>
<sequence length="168" mass="19505">MPRKVQPDAEWNRLAVHMDMFHSHFRMEFAQIYELADGKYEQAGMTLSRFLREAKSLSSHLDLHHRIEEAHIFPVLAKKMPQFQAGKRESGEHLHSHKLIHDGLDRYDAFLAAALANPKSYDGVKLREVLDSFKEVLFRHLDEEVKDLGAESMKAAGWTIEEVRRIPM</sequence>
<proteinExistence type="predicted"/>
<dbReference type="GeneID" id="30155756"/>
<dbReference type="RefSeq" id="XP_018993970.1">
    <property type="nucleotide sequence ID" value="XM_019138533.1"/>
</dbReference>
<dbReference type="EMBL" id="AWGJ01000006">
    <property type="protein sequence ID" value="ODN78924.1"/>
    <property type="molecule type" value="Genomic_DNA"/>
</dbReference>
<accession>A0A1E3HRF9</accession>
<dbReference type="PANTHER" id="PTHR38048:SF1">
    <property type="entry name" value="HEMERYTHRIN-LIKE DOMAIN-CONTAINING PROTEIN"/>
    <property type="match status" value="1"/>
</dbReference>
<feature type="domain" description="Hemerythrin-like" evidence="1">
    <location>
        <begin position="17"/>
        <end position="147"/>
    </location>
</feature>
<evidence type="ECO:0000313" key="2">
    <source>
        <dbReference type="EMBL" id="ODN78924.1"/>
    </source>
</evidence>
<gene>
    <name evidence="2" type="ORF">L202_04447</name>
</gene>
<dbReference type="OrthoDB" id="10044044at2759"/>
<evidence type="ECO:0000259" key="1">
    <source>
        <dbReference type="Pfam" id="PF01814"/>
    </source>
</evidence>
<comment type="caution">
    <text evidence="2">The sequence shown here is derived from an EMBL/GenBank/DDBJ whole genome shotgun (WGS) entry which is preliminary data.</text>
</comment>
<evidence type="ECO:0000313" key="3">
    <source>
        <dbReference type="Proteomes" id="UP000094065"/>
    </source>
</evidence>
<dbReference type="PANTHER" id="PTHR38048">
    <property type="entry name" value="EXPRESSED PROTEIN"/>
    <property type="match status" value="1"/>
</dbReference>
<dbReference type="InterPro" id="IPR012312">
    <property type="entry name" value="Hemerythrin-like"/>
</dbReference>
<dbReference type="Pfam" id="PF01814">
    <property type="entry name" value="Hemerythrin"/>
    <property type="match status" value="1"/>
</dbReference>
<dbReference type="InterPro" id="IPR053206">
    <property type="entry name" value="Dimeric_xanthone_biosynth"/>
</dbReference>
<organism evidence="2 3">
    <name type="scientific">Cryptococcus amylolentus CBS 6039</name>
    <dbReference type="NCBI Taxonomy" id="1295533"/>
    <lineage>
        <taxon>Eukaryota</taxon>
        <taxon>Fungi</taxon>
        <taxon>Dikarya</taxon>
        <taxon>Basidiomycota</taxon>
        <taxon>Agaricomycotina</taxon>
        <taxon>Tremellomycetes</taxon>
        <taxon>Tremellales</taxon>
        <taxon>Cryptococcaceae</taxon>
        <taxon>Cryptococcus</taxon>
    </lineage>
</organism>
<name>A0A1E3HRF9_9TREE</name>